<dbReference type="Pfam" id="PF00156">
    <property type="entry name" value="Pribosyltran"/>
    <property type="match status" value="1"/>
</dbReference>
<feature type="binding site" evidence="7 10">
    <location>
        <position position="365"/>
    </location>
    <ligand>
        <name>Mg(2+)</name>
        <dbReference type="ChEBI" id="CHEBI:18420"/>
    </ligand>
</feature>
<comment type="catalytic activity">
    <reaction evidence="7 8">
        <text>5-phospho-beta-D-ribosylamine + L-glutamate + diphosphate = 5-phospho-alpha-D-ribose 1-diphosphate + L-glutamine + H2O</text>
        <dbReference type="Rhea" id="RHEA:14905"/>
        <dbReference type="ChEBI" id="CHEBI:15377"/>
        <dbReference type="ChEBI" id="CHEBI:29985"/>
        <dbReference type="ChEBI" id="CHEBI:33019"/>
        <dbReference type="ChEBI" id="CHEBI:58017"/>
        <dbReference type="ChEBI" id="CHEBI:58359"/>
        <dbReference type="ChEBI" id="CHEBI:58681"/>
        <dbReference type="EC" id="2.4.2.14"/>
    </reaction>
</comment>
<evidence type="ECO:0000259" key="12">
    <source>
        <dbReference type="PROSITE" id="PS51278"/>
    </source>
</evidence>
<comment type="function">
    <text evidence="7">Catalyzes the formation of phosphoribosylamine from phosphoribosylpyrophosphate (PRPP) and glutamine.</text>
</comment>
<dbReference type="KEGG" id="str:Sterm_2109"/>
<dbReference type="eggNOG" id="COG0034">
    <property type="taxonomic scope" value="Bacteria"/>
</dbReference>
<keyword evidence="3 7" id="KW-0328">Glycosyltransferase</keyword>
<dbReference type="InterPro" id="IPR000836">
    <property type="entry name" value="PRTase_dom"/>
</dbReference>
<sequence length="475" mass="52267">MIMEDNNLAEDKMEEECGIFGVYSKEVRDDIMGLGYYGLFALQHRGQESAGLTVSNMGVLETIKGMGLVSEVFTDKDLTENKGNALIGHVRYSTTGSSSLMNAQPLGGYFMLGQFAIAHNGNLVNTATLRRQLESESAVFQTTTDTELILNLLSRYSRNGIKSMIVNTMKTIKGSFALVMLIGDKLIGVRDPNGIRPLCLGKINGGTYVLASETCALDTVDAKFIRDIEPGEIVIIDSDGVDSIKYEKNSSKAPCSFEYIYFARPDTKIDGIDVYSVRHQTGKYLYRQNPIEADVVIGVPDSGIPAAIGYSEESKIPYGIGLVKNKYIGRTFISPSQELREKSVKVKLNAIKKVVEGKRVVVIDDSLVRGTTSKKLVKMLREAGAKEVHFRSASPVVKNECYFGIDIATKKELIGSKMSLEEIREKIDADSLDYLTLENLKLTLGGTNFCMGCFTGNYPITDMENKSLEDEDADL</sequence>
<evidence type="ECO:0000313" key="13">
    <source>
        <dbReference type="EMBL" id="ACZ08963.1"/>
    </source>
</evidence>
<dbReference type="HOGENOM" id="CLU_022389_3_1_0"/>
<dbReference type="Proteomes" id="UP000000845">
    <property type="component" value="Chromosome"/>
</dbReference>
<gene>
    <name evidence="7" type="primary">purF</name>
    <name evidence="13" type="ordered locus">Sterm_2109</name>
</gene>
<dbReference type="Gene3D" id="3.60.20.10">
    <property type="entry name" value="Glutamine Phosphoribosylpyrophosphate, subunit 1, domain 1"/>
    <property type="match status" value="1"/>
</dbReference>
<dbReference type="PROSITE" id="PS51278">
    <property type="entry name" value="GATASE_TYPE_2"/>
    <property type="match status" value="1"/>
</dbReference>
<protein>
    <recommendedName>
        <fullName evidence="7">Amidophosphoribosyltransferase</fullName>
        <shortName evidence="7">ATase</shortName>
        <ecNumber evidence="7">2.4.2.14</ecNumber>
    </recommendedName>
    <alternativeName>
        <fullName evidence="7">Glutamine phosphoribosylpyrophosphate amidotransferase</fullName>
        <shortName evidence="7">GPATase</shortName>
    </alternativeName>
</protein>
<keyword evidence="7" id="KW-0004">4Fe-4S</keyword>
<dbReference type="EC" id="2.4.2.14" evidence="7"/>
<reference evidence="14" key="1">
    <citation type="submission" date="2009-09" db="EMBL/GenBank/DDBJ databases">
        <title>The complete chromosome of Sebaldella termitidis ATCC 33386.</title>
        <authorList>
            <consortium name="US DOE Joint Genome Institute (JGI-PGF)"/>
            <person name="Lucas S."/>
            <person name="Copeland A."/>
            <person name="Lapidus A."/>
            <person name="Glavina del Rio T."/>
            <person name="Dalin E."/>
            <person name="Tice H."/>
            <person name="Bruce D."/>
            <person name="Goodwin L."/>
            <person name="Pitluck S."/>
            <person name="Kyrpides N."/>
            <person name="Mavromatis K."/>
            <person name="Ivanova N."/>
            <person name="Mikhailova N."/>
            <person name="Sims D."/>
            <person name="Meincke L."/>
            <person name="Brettin T."/>
            <person name="Detter J.C."/>
            <person name="Han C."/>
            <person name="Larimer F."/>
            <person name="Land M."/>
            <person name="Hauser L."/>
            <person name="Markowitz V."/>
            <person name="Cheng J.F."/>
            <person name="Hugenholtz P."/>
            <person name="Woyke T."/>
            <person name="Wu D."/>
            <person name="Eisen J.A."/>
        </authorList>
    </citation>
    <scope>NUCLEOTIDE SEQUENCE [LARGE SCALE GENOMIC DNA]</scope>
    <source>
        <strain evidence="14">ATCC 33386 / NCTC 11300</strain>
    </source>
</reference>
<comment type="cofactor">
    <cofactor evidence="7 10">
        <name>Mg(2+)</name>
        <dbReference type="ChEBI" id="CHEBI:18420"/>
    </cofactor>
    <text evidence="7 10">Binds 1 Mg(2+) ion per subunit.</text>
</comment>
<dbReference type="NCBIfam" id="TIGR01134">
    <property type="entry name" value="purF"/>
    <property type="match status" value="1"/>
</dbReference>
<keyword evidence="7 10" id="KW-0479">Metal-binding</keyword>
<dbReference type="InterPro" id="IPR035584">
    <property type="entry name" value="PurF_N"/>
</dbReference>
<evidence type="ECO:0000256" key="7">
    <source>
        <dbReference type="HAMAP-Rule" id="MF_01931"/>
    </source>
</evidence>
<feature type="binding site" evidence="7 10">
    <location>
        <position position="364"/>
    </location>
    <ligand>
        <name>Mg(2+)</name>
        <dbReference type="ChEBI" id="CHEBI:18420"/>
    </ligand>
</feature>
<feature type="binding site" evidence="7 10">
    <location>
        <position position="302"/>
    </location>
    <ligand>
        <name>Mg(2+)</name>
        <dbReference type="ChEBI" id="CHEBI:18420"/>
    </ligand>
</feature>
<dbReference type="InterPro" id="IPR029057">
    <property type="entry name" value="PRTase-like"/>
</dbReference>
<evidence type="ECO:0000256" key="5">
    <source>
        <dbReference type="ARBA" id="ARBA00022755"/>
    </source>
</evidence>
<evidence type="ECO:0000256" key="2">
    <source>
        <dbReference type="ARBA" id="ARBA00010138"/>
    </source>
</evidence>
<organism evidence="13 14">
    <name type="scientific">Sebaldella termitidis (strain ATCC 33386 / NCTC 11300)</name>
    <dbReference type="NCBI Taxonomy" id="526218"/>
    <lineage>
        <taxon>Bacteria</taxon>
        <taxon>Fusobacteriati</taxon>
        <taxon>Fusobacteriota</taxon>
        <taxon>Fusobacteriia</taxon>
        <taxon>Fusobacteriales</taxon>
        <taxon>Leptotrichiaceae</taxon>
        <taxon>Sebaldella</taxon>
    </lineage>
</organism>
<dbReference type="PIRSF" id="PIRSF000485">
    <property type="entry name" value="Amd_phspho_trans"/>
    <property type="match status" value="1"/>
</dbReference>
<dbReference type="RefSeq" id="WP_012861557.1">
    <property type="nucleotide sequence ID" value="NC_013517.1"/>
</dbReference>
<comment type="similarity">
    <text evidence="2 7 8">In the C-terminal section; belongs to the purine/pyrimidine phosphoribosyltransferase family.</text>
</comment>
<dbReference type="MEROPS" id="C44.001"/>
<feature type="binding site" evidence="7 11">
    <location>
        <position position="453"/>
    </location>
    <ligand>
        <name>[4Fe-4S] cluster</name>
        <dbReference type="ChEBI" id="CHEBI:49883"/>
    </ligand>
</feature>
<keyword evidence="5 7" id="KW-0658">Purine biosynthesis</keyword>
<dbReference type="UniPathway" id="UPA00074">
    <property type="reaction ID" value="UER00124"/>
</dbReference>
<feature type="domain" description="Glutamine amidotransferase type-2" evidence="12">
    <location>
        <begin position="17"/>
        <end position="239"/>
    </location>
</feature>
<dbReference type="GO" id="GO:0000287">
    <property type="term" value="F:magnesium ion binding"/>
    <property type="evidence" value="ECO:0007669"/>
    <property type="project" value="UniProtKB-UniRule"/>
</dbReference>
<keyword evidence="6 7" id="KW-0315">Glutamine amidotransferase</keyword>
<dbReference type="InterPro" id="IPR029055">
    <property type="entry name" value="Ntn_hydrolases_N"/>
</dbReference>
<comment type="pathway">
    <text evidence="1 7 8">Purine metabolism; IMP biosynthesis via de novo pathway; N(1)-(5-phospho-D-ribosyl)glycinamide from 5-phospho-alpha-D-ribose 1-diphosphate: step 1/2.</text>
</comment>
<keyword evidence="4 7" id="KW-0808">Transferase</keyword>
<dbReference type="InterPro" id="IPR017932">
    <property type="entry name" value="GATase_2_dom"/>
</dbReference>
<evidence type="ECO:0000256" key="6">
    <source>
        <dbReference type="ARBA" id="ARBA00022962"/>
    </source>
</evidence>
<dbReference type="GO" id="GO:0006189">
    <property type="term" value="P:'de novo' IMP biosynthetic process"/>
    <property type="evidence" value="ECO:0007669"/>
    <property type="project" value="UniProtKB-UniRule"/>
</dbReference>
<evidence type="ECO:0000256" key="1">
    <source>
        <dbReference type="ARBA" id="ARBA00005209"/>
    </source>
</evidence>
<feature type="binding site" evidence="7 11">
    <location>
        <position position="255"/>
    </location>
    <ligand>
        <name>[4Fe-4S] cluster</name>
        <dbReference type="ChEBI" id="CHEBI:49883"/>
    </ligand>
</feature>
<accession>D1AK47</accession>
<reference evidence="13 14" key="2">
    <citation type="journal article" date="2010" name="Stand. Genomic Sci.">
        <title>Complete genome sequence of Sebaldella termitidis type strain (NCTC 11300).</title>
        <authorList>
            <person name="Harmon-Smith M."/>
            <person name="Celia L."/>
            <person name="Chertkov O."/>
            <person name="Lapidus A."/>
            <person name="Copeland A."/>
            <person name="Glavina Del Rio T."/>
            <person name="Nolan M."/>
            <person name="Lucas S."/>
            <person name="Tice H."/>
            <person name="Cheng J.F."/>
            <person name="Han C."/>
            <person name="Detter J.C."/>
            <person name="Bruce D."/>
            <person name="Goodwin L."/>
            <person name="Pitluck S."/>
            <person name="Pati A."/>
            <person name="Liolios K."/>
            <person name="Ivanova N."/>
            <person name="Mavromatis K."/>
            <person name="Mikhailova N."/>
            <person name="Chen A."/>
            <person name="Palaniappan K."/>
            <person name="Land M."/>
            <person name="Hauser L."/>
            <person name="Chang Y.J."/>
            <person name="Jeffries C.D."/>
            <person name="Brettin T."/>
            <person name="Goker M."/>
            <person name="Beck B."/>
            <person name="Bristow J."/>
            <person name="Eisen J.A."/>
            <person name="Markowitz V."/>
            <person name="Hugenholtz P."/>
            <person name="Kyrpides N.C."/>
            <person name="Klenk H.P."/>
            <person name="Chen F."/>
        </authorList>
    </citation>
    <scope>NUCLEOTIDE SEQUENCE [LARGE SCALE GENOMIC DNA]</scope>
    <source>
        <strain evidence="14">ATCC 33386 / NCTC 11300</strain>
    </source>
</reference>
<dbReference type="CDD" id="cd00715">
    <property type="entry name" value="GPATase_N"/>
    <property type="match status" value="1"/>
</dbReference>
<dbReference type="Pfam" id="PF13537">
    <property type="entry name" value="GATase_7"/>
    <property type="match status" value="1"/>
</dbReference>
<dbReference type="EMBL" id="CP001739">
    <property type="protein sequence ID" value="ACZ08963.1"/>
    <property type="molecule type" value="Genomic_DNA"/>
</dbReference>
<dbReference type="SUPFAM" id="SSF53271">
    <property type="entry name" value="PRTase-like"/>
    <property type="match status" value="1"/>
</dbReference>
<evidence type="ECO:0000256" key="8">
    <source>
        <dbReference type="PIRNR" id="PIRNR000485"/>
    </source>
</evidence>
<dbReference type="GO" id="GO:0009113">
    <property type="term" value="P:purine nucleobase biosynthetic process"/>
    <property type="evidence" value="ECO:0007669"/>
    <property type="project" value="UniProtKB-UniRule"/>
</dbReference>
<keyword evidence="7 11" id="KW-0408">Iron</keyword>
<dbReference type="SUPFAM" id="SSF56235">
    <property type="entry name" value="N-terminal nucleophile aminohydrolases (Ntn hydrolases)"/>
    <property type="match status" value="1"/>
</dbReference>
<dbReference type="CDD" id="cd06223">
    <property type="entry name" value="PRTases_typeI"/>
    <property type="match status" value="1"/>
</dbReference>
<comment type="cofactor">
    <cofactor evidence="7 11">
        <name>[4Fe-4S] cluster</name>
        <dbReference type="ChEBI" id="CHEBI:49883"/>
    </cofactor>
    <text evidence="7 11">Binds 1 [4Fe-4S] cluster per subunit.</text>
</comment>
<feature type="binding site" evidence="7 11">
    <location>
        <position position="401"/>
    </location>
    <ligand>
        <name>[4Fe-4S] cluster</name>
        <dbReference type="ChEBI" id="CHEBI:49883"/>
    </ligand>
</feature>
<dbReference type="InterPro" id="IPR005854">
    <property type="entry name" value="PurF"/>
</dbReference>
<dbReference type="GO" id="GO:0004044">
    <property type="term" value="F:amidophosphoribosyltransferase activity"/>
    <property type="evidence" value="ECO:0007669"/>
    <property type="project" value="UniProtKB-UniRule"/>
</dbReference>
<evidence type="ECO:0000313" key="14">
    <source>
        <dbReference type="Proteomes" id="UP000000845"/>
    </source>
</evidence>
<dbReference type="Gene3D" id="3.40.50.2020">
    <property type="match status" value="1"/>
</dbReference>
<feature type="active site" description="Nucleophile" evidence="7 9">
    <location>
        <position position="17"/>
    </location>
</feature>
<dbReference type="STRING" id="526218.Sterm_2109"/>
<dbReference type="AlphaFoldDB" id="D1AK47"/>
<evidence type="ECO:0000256" key="10">
    <source>
        <dbReference type="PIRSR" id="PIRSR000485-2"/>
    </source>
</evidence>
<keyword evidence="7 11" id="KW-0411">Iron-sulfur</keyword>
<keyword evidence="14" id="KW-1185">Reference proteome</keyword>
<evidence type="ECO:0000256" key="11">
    <source>
        <dbReference type="PIRSR" id="PIRSR000485-3"/>
    </source>
</evidence>
<dbReference type="PANTHER" id="PTHR11907">
    <property type="entry name" value="AMIDOPHOSPHORIBOSYLTRANSFERASE"/>
    <property type="match status" value="1"/>
</dbReference>
<name>D1AK47_SEBTE</name>
<evidence type="ECO:0000256" key="9">
    <source>
        <dbReference type="PIRSR" id="PIRSR000485-1"/>
    </source>
</evidence>
<dbReference type="GO" id="GO:0051539">
    <property type="term" value="F:4 iron, 4 sulfur cluster binding"/>
    <property type="evidence" value="ECO:0007669"/>
    <property type="project" value="UniProtKB-KW"/>
</dbReference>
<proteinExistence type="inferred from homology"/>
<dbReference type="HAMAP" id="MF_01931">
    <property type="entry name" value="PurF"/>
    <property type="match status" value="1"/>
</dbReference>
<evidence type="ECO:0000256" key="3">
    <source>
        <dbReference type="ARBA" id="ARBA00022676"/>
    </source>
</evidence>
<evidence type="ECO:0000256" key="4">
    <source>
        <dbReference type="ARBA" id="ARBA00022679"/>
    </source>
</evidence>
<feature type="binding site" evidence="7 11">
    <location>
        <position position="450"/>
    </location>
    <ligand>
        <name>[4Fe-4S] cluster</name>
        <dbReference type="ChEBI" id="CHEBI:49883"/>
    </ligand>
</feature>
<keyword evidence="7 10" id="KW-0460">Magnesium</keyword>